<evidence type="ECO:0000259" key="1">
    <source>
        <dbReference type="Pfam" id="PF01368"/>
    </source>
</evidence>
<dbReference type="PANTHER" id="PTHR47618:SF1">
    <property type="entry name" value="BIFUNCTIONAL OLIGORIBONUCLEASE AND PAP PHOSPHATASE NRNA"/>
    <property type="match status" value="1"/>
</dbReference>
<dbReference type="KEGG" id="brm:Bmur_0318"/>
<name>D5U5T2_BRAM5</name>
<dbReference type="eggNOG" id="COG0618">
    <property type="taxonomic scope" value="Bacteria"/>
</dbReference>
<sequence>MLTEIKEDKLNSQINDDRINTSKEQIIERLSKAQNITITGHRNPDCDCICSGLALSLIIKKLFNKEAFVVNTDKMQRDLHNVLFVDRVIFEVNENNIPKKDVLVILDSGDIDRIGWLSDITDEYNEVIFIDHHKVRNIKGVTMFYDDTSAGATCEIIFDIFQDYADKMDSSIATLLYSGICTDTGSFIFSNTTERTLLYGSKLMKIGVIQENLGNVVRKRYTKNDVDALMEIYKRMVIDYDRKIGYICLEDTICGTSIKELGVSASDTLIQMEDVLIGFIIHEGEDNFRVSIRSRCSKDIRDVAESFGGGGHPKASGFSVSKKDYTKERLAEDINNKLIDLLAS</sequence>
<dbReference type="STRING" id="526224.Bmur_0318"/>
<feature type="domain" description="DDH" evidence="1">
    <location>
        <begin position="35"/>
        <end position="180"/>
    </location>
</feature>
<dbReference type="Proteomes" id="UP000001915">
    <property type="component" value="Chromosome"/>
</dbReference>
<evidence type="ECO:0000313" key="4">
    <source>
        <dbReference type="Proteomes" id="UP000001915"/>
    </source>
</evidence>
<evidence type="ECO:0000259" key="2">
    <source>
        <dbReference type="Pfam" id="PF02272"/>
    </source>
</evidence>
<dbReference type="InterPro" id="IPR038763">
    <property type="entry name" value="DHH_sf"/>
</dbReference>
<dbReference type="GO" id="GO:0003676">
    <property type="term" value="F:nucleic acid binding"/>
    <property type="evidence" value="ECO:0007669"/>
    <property type="project" value="InterPro"/>
</dbReference>
<dbReference type="PANTHER" id="PTHR47618">
    <property type="entry name" value="BIFUNCTIONAL OLIGORIBONUCLEASE AND PAP PHOSPHATASE NRNA"/>
    <property type="match status" value="1"/>
</dbReference>
<dbReference type="Gene3D" id="3.10.310.30">
    <property type="match status" value="1"/>
</dbReference>
<gene>
    <name evidence="3" type="ordered locus">Bmur_0318</name>
</gene>
<dbReference type="RefSeq" id="WP_013112851.1">
    <property type="nucleotide sequence ID" value="NC_014150.1"/>
</dbReference>
<dbReference type="HOGENOM" id="CLU_039720_1_0_12"/>
<dbReference type="InterPro" id="IPR003156">
    <property type="entry name" value="DHHA1_dom"/>
</dbReference>
<dbReference type="InterPro" id="IPR001667">
    <property type="entry name" value="DDH_dom"/>
</dbReference>
<dbReference type="OrthoDB" id="9803668at2"/>
<dbReference type="Pfam" id="PF02272">
    <property type="entry name" value="DHHA1"/>
    <property type="match status" value="1"/>
</dbReference>
<accession>D5U5T2</accession>
<feature type="domain" description="DHHA1" evidence="2">
    <location>
        <begin position="265"/>
        <end position="332"/>
    </location>
</feature>
<dbReference type="AlphaFoldDB" id="D5U5T2"/>
<proteinExistence type="predicted"/>
<dbReference type="SUPFAM" id="SSF64182">
    <property type="entry name" value="DHH phosphoesterases"/>
    <property type="match status" value="1"/>
</dbReference>
<evidence type="ECO:0000313" key="3">
    <source>
        <dbReference type="EMBL" id="ADG70423.1"/>
    </source>
</evidence>
<protein>
    <submittedName>
        <fullName evidence="3">Phosphoesterase RecJ domain protein</fullName>
    </submittedName>
</protein>
<dbReference type="Gene3D" id="3.90.1640.10">
    <property type="entry name" value="inorganic pyrophosphatase (n-terminal core)"/>
    <property type="match status" value="1"/>
</dbReference>
<dbReference type="InterPro" id="IPR051319">
    <property type="entry name" value="Oligoribo/pAp-PDE_c-di-AMP_PDE"/>
</dbReference>
<reference evidence="3 4" key="1">
    <citation type="journal article" date="2010" name="Stand. Genomic Sci.">
        <title>Complete genome sequence of Brachyspira murdochii type strain (56-150).</title>
        <authorList>
            <person name="Pati A."/>
            <person name="Sikorski J."/>
            <person name="Gronow S."/>
            <person name="Munk C."/>
            <person name="Lapidus A."/>
            <person name="Copeland A."/>
            <person name="Glavina Del Tio T."/>
            <person name="Nolan M."/>
            <person name="Lucas S."/>
            <person name="Chen F."/>
            <person name="Tice H."/>
            <person name="Cheng J.F."/>
            <person name="Han C."/>
            <person name="Detter J.C."/>
            <person name="Bruce D."/>
            <person name="Tapia R."/>
            <person name="Goodwin L."/>
            <person name="Pitluck S."/>
            <person name="Liolios K."/>
            <person name="Ivanova N."/>
            <person name="Mavromatis K."/>
            <person name="Mikhailova N."/>
            <person name="Chen A."/>
            <person name="Palaniappan K."/>
            <person name="Land M."/>
            <person name="Hauser L."/>
            <person name="Chang Y.J."/>
            <person name="Jeffries C.D."/>
            <person name="Spring S."/>
            <person name="Rohde M."/>
            <person name="Goker M."/>
            <person name="Bristow J."/>
            <person name="Eisen J.A."/>
            <person name="Markowitz V."/>
            <person name="Hugenholtz P."/>
            <person name="Kyrpides N.C."/>
            <person name="Klenk H.P."/>
        </authorList>
    </citation>
    <scope>NUCLEOTIDE SEQUENCE [LARGE SCALE GENOMIC DNA]</scope>
    <source>
        <strain evidence="4">ATCC 51284 / DSM 12563 / 56-150</strain>
    </source>
</reference>
<dbReference type="Pfam" id="PF01368">
    <property type="entry name" value="DHH"/>
    <property type="match status" value="1"/>
</dbReference>
<organism evidence="3 4">
    <name type="scientific">Brachyspira murdochii (strain ATCC 51284 / DSM 12563 / 56-150)</name>
    <name type="common">Serpulina murdochii</name>
    <dbReference type="NCBI Taxonomy" id="526224"/>
    <lineage>
        <taxon>Bacteria</taxon>
        <taxon>Pseudomonadati</taxon>
        <taxon>Spirochaetota</taxon>
        <taxon>Spirochaetia</taxon>
        <taxon>Brachyspirales</taxon>
        <taxon>Brachyspiraceae</taxon>
        <taxon>Brachyspira</taxon>
    </lineage>
</organism>
<dbReference type="EMBL" id="CP001959">
    <property type="protein sequence ID" value="ADG70423.1"/>
    <property type="molecule type" value="Genomic_DNA"/>
</dbReference>